<dbReference type="Proteomes" id="UP000765509">
    <property type="component" value="Unassembled WGS sequence"/>
</dbReference>
<reference evidence="1" key="1">
    <citation type="submission" date="2021-03" db="EMBL/GenBank/DDBJ databases">
        <title>Draft genome sequence of rust myrtle Austropuccinia psidii MF-1, a brazilian biotype.</title>
        <authorList>
            <person name="Quecine M.C."/>
            <person name="Pachon D.M.R."/>
            <person name="Bonatelli M.L."/>
            <person name="Correr F.H."/>
            <person name="Franceschini L.M."/>
            <person name="Leite T.F."/>
            <person name="Margarido G.R.A."/>
            <person name="Almeida C.A."/>
            <person name="Ferrarezi J.A."/>
            <person name="Labate C.A."/>
        </authorList>
    </citation>
    <scope>NUCLEOTIDE SEQUENCE</scope>
    <source>
        <strain evidence="1">MF-1</strain>
    </source>
</reference>
<gene>
    <name evidence="1" type="ORF">O181_008530</name>
</gene>
<dbReference type="EMBL" id="AVOT02001982">
    <property type="protein sequence ID" value="MBW0468815.1"/>
    <property type="molecule type" value="Genomic_DNA"/>
</dbReference>
<dbReference type="AlphaFoldDB" id="A0A9Q3BPI8"/>
<evidence type="ECO:0000313" key="2">
    <source>
        <dbReference type="Proteomes" id="UP000765509"/>
    </source>
</evidence>
<comment type="caution">
    <text evidence="1">The sequence shown here is derived from an EMBL/GenBank/DDBJ whole genome shotgun (WGS) entry which is preliminary data.</text>
</comment>
<sequence length="158" mass="17237">MGDLFSLSCCRKPANPIPLSVATNAAEQSFVTGVGRRIYPRYQGKHIIINSVFYSPDSTSKFILPGTLVSAGAKLCFVGLNVLIGTEAEGKLFQEYYSGNSHKWHLPVFSRLPAHAIDNHENTPPYSPATISKETISTIELPCAPVSAMSFRPKINPK</sequence>
<accession>A0A9Q3BPI8</accession>
<proteinExistence type="predicted"/>
<keyword evidence="2" id="KW-1185">Reference proteome</keyword>
<organism evidence="1 2">
    <name type="scientific">Austropuccinia psidii MF-1</name>
    <dbReference type="NCBI Taxonomy" id="1389203"/>
    <lineage>
        <taxon>Eukaryota</taxon>
        <taxon>Fungi</taxon>
        <taxon>Dikarya</taxon>
        <taxon>Basidiomycota</taxon>
        <taxon>Pucciniomycotina</taxon>
        <taxon>Pucciniomycetes</taxon>
        <taxon>Pucciniales</taxon>
        <taxon>Sphaerophragmiaceae</taxon>
        <taxon>Austropuccinia</taxon>
    </lineage>
</organism>
<name>A0A9Q3BPI8_9BASI</name>
<evidence type="ECO:0000313" key="1">
    <source>
        <dbReference type="EMBL" id="MBW0468815.1"/>
    </source>
</evidence>
<protein>
    <submittedName>
        <fullName evidence="1">Uncharacterized protein</fullName>
    </submittedName>
</protein>